<dbReference type="AlphaFoldDB" id="A0A9Q0M2L1"/>
<dbReference type="Proteomes" id="UP001142055">
    <property type="component" value="Chromosome 3"/>
</dbReference>
<dbReference type="OMA" id="CMTRLLC"/>
<comment type="caution">
    <text evidence="2">The sequence shown here is derived from an EMBL/GenBank/DDBJ whole genome shotgun (WGS) entry which is preliminary data.</text>
</comment>
<keyword evidence="3" id="KW-1185">Reference proteome</keyword>
<feature type="signal peptide" evidence="1">
    <location>
        <begin position="1"/>
        <end position="40"/>
    </location>
</feature>
<sequence length="174" mass="19220">MSTNGVSVTLLVDHVIMLNHTIRFVLVVSLCCMAATTVNSQDPIFGNVVEGYVKDLFTKELSGSEQQNVTGCMARLLCENICQRAMNGEIKGQPLLQTAKMLGRTEEDPLGYLVTGGDRGYELAQTKQCNQCADKYPNCLPGQYDQVKTMSDRYERDMIKGAGSSVDTEFMPFK</sequence>
<feature type="chain" id="PRO_5040316839" evidence="1">
    <location>
        <begin position="41"/>
        <end position="174"/>
    </location>
</feature>
<protein>
    <submittedName>
        <fullName evidence="2">Uncharacterized protein</fullName>
    </submittedName>
</protein>
<organism evidence="2 3">
    <name type="scientific">Blomia tropicalis</name>
    <name type="common">Mite</name>
    <dbReference type="NCBI Taxonomy" id="40697"/>
    <lineage>
        <taxon>Eukaryota</taxon>
        <taxon>Metazoa</taxon>
        <taxon>Ecdysozoa</taxon>
        <taxon>Arthropoda</taxon>
        <taxon>Chelicerata</taxon>
        <taxon>Arachnida</taxon>
        <taxon>Acari</taxon>
        <taxon>Acariformes</taxon>
        <taxon>Sarcoptiformes</taxon>
        <taxon>Astigmata</taxon>
        <taxon>Glycyphagoidea</taxon>
        <taxon>Echimyopodidae</taxon>
        <taxon>Blomia</taxon>
    </lineage>
</organism>
<evidence type="ECO:0000313" key="2">
    <source>
        <dbReference type="EMBL" id="KAJ6216335.1"/>
    </source>
</evidence>
<evidence type="ECO:0000313" key="3">
    <source>
        <dbReference type="Proteomes" id="UP001142055"/>
    </source>
</evidence>
<keyword evidence="1" id="KW-0732">Signal</keyword>
<evidence type="ECO:0000256" key="1">
    <source>
        <dbReference type="SAM" id="SignalP"/>
    </source>
</evidence>
<gene>
    <name evidence="2" type="ORF">RDWZM_007492</name>
</gene>
<reference evidence="2" key="1">
    <citation type="submission" date="2022-12" db="EMBL/GenBank/DDBJ databases">
        <title>Genome assemblies of Blomia tropicalis.</title>
        <authorList>
            <person name="Cui Y."/>
        </authorList>
    </citation>
    <scope>NUCLEOTIDE SEQUENCE</scope>
    <source>
        <tissue evidence="2">Adult mites</tissue>
    </source>
</reference>
<dbReference type="EMBL" id="JAPWDV010000003">
    <property type="protein sequence ID" value="KAJ6216335.1"/>
    <property type="molecule type" value="Genomic_DNA"/>
</dbReference>
<name>A0A9Q0M2L1_BLOTA</name>
<accession>A0A9Q0M2L1</accession>
<proteinExistence type="predicted"/>